<dbReference type="InterPro" id="IPR001670">
    <property type="entry name" value="ADH_Fe/GldA"/>
</dbReference>
<evidence type="ECO:0000259" key="3">
    <source>
        <dbReference type="Pfam" id="PF25137"/>
    </source>
</evidence>
<dbReference type="FunFam" id="1.20.1090.10:FF:000001">
    <property type="entry name" value="Aldehyde-alcohol dehydrogenase"/>
    <property type="match status" value="1"/>
</dbReference>
<dbReference type="SUPFAM" id="SSF56796">
    <property type="entry name" value="Dehydroquinate synthase-like"/>
    <property type="match status" value="1"/>
</dbReference>
<evidence type="ECO:0000256" key="1">
    <source>
        <dbReference type="ARBA" id="ARBA00023002"/>
    </source>
</evidence>
<dbReference type="PROSITE" id="PS00913">
    <property type="entry name" value="ADH_IRON_1"/>
    <property type="match status" value="1"/>
</dbReference>
<dbReference type="GO" id="GO:0004022">
    <property type="term" value="F:alcohol dehydrogenase (NAD+) activity"/>
    <property type="evidence" value="ECO:0007669"/>
    <property type="project" value="TreeGrafter"/>
</dbReference>
<dbReference type="Pfam" id="PF00465">
    <property type="entry name" value="Fe-ADH"/>
    <property type="match status" value="1"/>
</dbReference>
<dbReference type="GO" id="GO:0046872">
    <property type="term" value="F:metal ion binding"/>
    <property type="evidence" value="ECO:0007669"/>
    <property type="project" value="InterPro"/>
</dbReference>
<dbReference type="AlphaFoldDB" id="A0A9X8Y911"/>
<dbReference type="PANTHER" id="PTHR11496">
    <property type="entry name" value="ALCOHOL DEHYDROGENASE"/>
    <property type="match status" value="1"/>
</dbReference>
<dbReference type="Gene3D" id="1.20.1090.10">
    <property type="entry name" value="Dehydroquinate synthase-like - alpha domain"/>
    <property type="match status" value="1"/>
</dbReference>
<dbReference type="Gene3D" id="3.40.50.1970">
    <property type="match status" value="1"/>
</dbReference>
<dbReference type="InterPro" id="IPR039697">
    <property type="entry name" value="Alcohol_dehydrogenase_Fe"/>
</dbReference>
<feature type="domain" description="Fe-containing alcohol dehydrogenase-like C-terminal" evidence="3">
    <location>
        <begin position="170"/>
        <end position="377"/>
    </location>
</feature>
<dbReference type="Proteomes" id="UP000294682">
    <property type="component" value="Unassembled WGS sequence"/>
</dbReference>
<dbReference type="Pfam" id="PF25137">
    <property type="entry name" value="ADH_Fe_C"/>
    <property type="match status" value="1"/>
</dbReference>
<evidence type="ECO:0000313" key="4">
    <source>
        <dbReference type="EMBL" id="TCL44490.1"/>
    </source>
</evidence>
<proteinExistence type="predicted"/>
<accession>A0A9X8Y911</accession>
<name>A0A9X8Y911_9FIRM</name>
<dbReference type="CDD" id="cd08180">
    <property type="entry name" value="PDD"/>
    <property type="match status" value="1"/>
</dbReference>
<organism evidence="4 5">
    <name type="scientific">Harryflintia acetispora</name>
    <dbReference type="NCBI Taxonomy" id="1849041"/>
    <lineage>
        <taxon>Bacteria</taxon>
        <taxon>Bacillati</taxon>
        <taxon>Bacillota</taxon>
        <taxon>Clostridia</taxon>
        <taxon>Eubacteriales</taxon>
        <taxon>Oscillospiraceae</taxon>
        <taxon>Harryflintia</taxon>
    </lineage>
</organism>
<evidence type="ECO:0000259" key="2">
    <source>
        <dbReference type="Pfam" id="PF00465"/>
    </source>
</evidence>
<dbReference type="PANTHER" id="PTHR11496:SF83">
    <property type="entry name" value="HYDROXYACID-OXOACID TRANSHYDROGENASE, MITOCHONDRIAL"/>
    <property type="match status" value="1"/>
</dbReference>
<dbReference type="InterPro" id="IPR018211">
    <property type="entry name" value="ADH_Fe_CS"/>
</dbReference>
<comment type="caution">
    <text evidence="4">The sequence shown here is derived from an EMBL/GenBank/DDBJ whole genome shotgun (WGS) entry which is preliminary data.</text>
</comment>
<gene>
    <name evidence="4" type="ORF">EDD78_102109</name>
</gene>
<feature type="domain" description="Alcohol dehydrogenase iron-type/glycerol dehydrogenase GldA" evidence="2">
    <location>
        <begin position="8"/>
        <end position="159"/>
    </location>
</feature>
<keyword evidence="1" id="KW-0560">Oxidoreductase</keyword>
<keyword evidence="5" id="KW-1185">Reference proteome</keyword>
<dbReference type="EMBL" id="SLUK01000002">
    <property type="protein sequence ID" value="TCL44490.1"/>
    <property type="molecule type" value="Genomic_DNA"/>
</dbReference>
<protein>
    <submittedName>
        <fullName evidence="4">Alcohol dehydrogenase class IV</fullName>
    </submittedName>
</protein>
<reference evidence="4 5" key="1">
    <citation type="submission" date="2019-03" db="EMBL/GenBank/DDBJ databases">
        <title>Genomic Encyclopedia of Type Strains, Phase IV (KMG-IV): sequencing the most valuable type-strain genomes for metagenomic binning, comparative biology and taxonomic classification.</title>
        <authorList>
            <person name="Goeker M."/>
        </authorList>
    </citation>
    <scope>NUCLEOTIDE SEQUENCE [LARGE SCALE GENOMIC DNA]</scope>
    <source>
        <strain evidence="4 5">DSM 100433</strain>
    </source>
</reference>
<sequence>MNTFSLKTKVYTGPGSLEALRNLSARSAFLVCDPFMVRSKMADLVSGPLGERGISCRVFSEVVPDPTVQAVAKGVKAIGEVLPDLVVALGGGSAIDTAKAVLKIYTGGGQARPFFVAIPTTSGTGSEVTAFSVVSDPGKAVKYPLVDEEMLPNIAILDPALTLSVPAAVTADTGMDVFTHALEAYVSPQATDFTDALAQKAITLVCQNLPQLYRDGKDECRRERLHNASCMAGIAFNEASLGLNHGMAHALGGRFHIPHGRSNALLLPDVISYNAGLMGNECPESLRARARYAELAKMLGLPAANPLAGAYNLIGTVRGLLDTLSFPKGIAGTGLGRQEFEEGLPDLSRAALEDRCTGANPVPVALEQIEAIYRRAYRGR</sequence>
<dbReference type="InterPro" id="IPR056798">
    <property type="entry name" value="ADH_Fe_C"/>
</dbReference>
<dbReference type="RefSeq" id="WP_132083927.1">
    <property type="nucleotide sequence ID" value="NZ_SLUK01000002.1"/>
</dbReference>
<dbReference type="FunFam" id="3.40.50.1970:FF:000003">
    <property type="entry name" value="Alcohol dehydrogenase, iron-containing"/>
    <property type="match status" value="1"/>
</dbReference>
<evidence type="ECO:0000313" key="5">
    <source>
        <dbReference type="Proteomes" id="UP000294682"/>
    </source>
</evidence>